<dbReference type="SUPFAM" id="SSF143120">
    <property type="entry name" value="YefM-like"/>
    <property type="match status" value="1"/>
</dbReference>
<dbReference type="Pfam" id="PF03683">
    <property type="entry name" value="UPF0175"/>
    <property type="match status" value="1"/>
</dbReference>
<accession>A0A177LZB1</accession>
<organism evidence="2 3">
    <name type="scientific">Methylomonas methanica</name>
    <dbReference type="NCBI Taxonomy" id="421"/>
    <lineage>
        <taxon>Bacteria</taxon>
        <taxon>Pseudomonadati</taxon>
        <taxon>Pseudomonadota</taxon>
        <taxon>Gammaproteobacteria</taxon>
        <taxon>Methylococcales</taxon>
        <taxon>Methylococcaceae</taxon>
        <taxon>Methylomonas</taxon>
    </lineage>
</organism>
<dbReference type="InterPro" id="IPR005368">
    <property type="entry name" value="UPF0175"/>
</dbReference>
<evidence type="ECO:0000313" key="2">
    <source>
        <dbReference type="EMBL" id="OAH98817.1"/>
    </source>
</evidence>
<comment type="similarity">
    <text evidence="1">Belongs to the phD/YefM antitoxin family.</text>
</comment>
<sequence>MKTVNVSGLKNNPSEALRMAHEDIVLVMNRNEPDAVMVGLKASKIIGMPGVRKALTTALFKDGNLSLARSAKLADMPLASFIAHVSRLGIPIIDQTADEVEDDLDTLDRWLNQA</sequence>
<dbReference type="Proteomes" id="UP000078090">
    <property type="component" value="Unassembled WGS sequence"/>
</dbReference>
<reference evidence="2 3" key="1">
    <citation type="submission" date="2016-03" db="EMBL/GenBank/DDBJ databases">
        <authorList>
            <person name="Ploux O."/>
        </authorList>
    </citation>
    <scope>NUCLEOTIDE SEQUENCE [LARGE SCALE GENOMIC DNA]</scope>
    <source>
        <strain evidence="2 3">R-45363</strain>
    </source>
</reference>
<proteinExistence type="inferred from homology"/>
<dbReference type="EMBL" id="LUUG01000107">
    <property type="protein sequence ID" value="OAH98817.1"/>
    <property type="molecule type" value="Genomic_DNA"/>
</dbReference>
<dbReference type="AlphaFoldDB" id="A0A177LZB1"/>
<name>A0A177LZB1_METMH</name>
<evidence type="ECO:0000256" key="1">
    <source>
        <dbReference type="ARBA" id="ARBA00009981"/>
    </source>
</evidence>
<gene>
    <name evidence="2" type="ORF">A1332_20060</name>
</gene>
<protein>
    <submittedName>
        <fullName evidence="2">Prevent-host-death protein</fullName>
    </submittedName>
</protein>
<evidence type="ECO:0000313" key="3">
    <source>
        <dbReference type="Proteomes" id="UP000078090"/>
    </source>
</evidence>
<comment type="caution">
    <text evidence="2">The sequence shown here is derived from an EMBL/GenBank/DDBJ whole genome shotgun (WGS) entry which is preliminary data.</text>
</comment>
<dbReference type="OrthoDB" id="8908881at2"/>
<dbReference type="InterPro" id="IPR036165">
    <property type="entry name" value="YefM-like_sf"/>
</dbReference>
<dbReference type="RefSeq" id="WP_064010157.1">
    <property type="nucleotide sequence ID" value="NZ_LUUG01000107.1"/>
</dbReference>